<accession>A0A6J0KN41</accession>
<reference evidence="2" key="1">
    <citation type="submission" date="2025-08" db="UniProtKB">
        <authorList>
            <consortium name="RefSeq"/>
        </authorList>
    </citation>
    <scope>IDENTIFICATION</scope>
    <source>
        <tissue evidence="2">Leaf</tissue>
    </source>
</reference>
<gene>
    <name evidence="2" type="primary">LOC108820551</name>
</gene>
<dbReference type="Gene3D" id="3.40.50.300">
    <property type="entry name" value="P-loop containing nucleotide triphosphate hydrolases"/>
    <property type="match status" value="1"/>
</dbReference>
<protein>
    <submittedName>
        <fullName evidence="2">Uncharacterized protein LOC108820551</fullName>
    </submittedName>
</protein>
<dbReference type="SUPFAM" id="SSF52540">
    <property type="entry name" value="P-loop containing nucleoside triphosphate hydrolases"/>
    <property type="match status" value="1"/>
</dbReference>
<organism evidence="1 2">
    <name type="scientific">Raphanus sativus</name>
    <name type="common">Radish</name>
    <name type="synonym">Raphanus raphanistrum var. sativus</name>
    <dbReference type="NCBI Taxonomy" id="3726"/>
    <lineage>
        <taxon>Eukaryota</taxon>
        <taxon>Viridiplantae</taxon>
        <taxon>Streptophyta</taxon>
        <taxon>Embryophyta</taxon>
        <taxon>Tracheophyta</taxon>
        <taxon>Spermatophyta</taxon>
        <taxon>Magnoliopsida</taxon>
        <taxon>eudicotyledons</taxon>
        <taxon>Gunneridae</taxon>
        <taxon>Pentapetalae</taxon>
        <taxon>rosids</taxon>
        <taxon>malvids</taxon>
        <taxon>Brassicales</taxon>
        <taxon>Brassicaceae</taxon>
        <taxon>Brassiceae</taxon>
        <taxon>Raphanus</taxon>
    </lineage>
</organism>
<evidence type="ECO:0000313" key="2">
    <source>
        <dbReference type="RefSeq" id="XP_018449013.1"/>
    </source>
</evidence>
<keyword evidence="1" id="KW-1185">Reference proteome</keyword>
<dbReference type="InterPro" id="IPR027417">
    <property type="entry name" value="P-loop_NTPase"/>
</dbReference>
<sequence>MESMEAAPSTAFQSPSRSSQQQLHFYLAVDRPQFKMETVVELLGVLGRRPWLPIVVCCSSRDELDAVSSSLSTLPYISFAALYSDLGERDRAMVLENFRQATVKWNQQLNSSAVVEEGLEESEAREEEDEKKSHLVVVTDVCLPMLSSGESSLSSRVLINYELPTKKETYTRRLTSCLASGGIVINMVVGGEVTTLKSLEETSGVIIAEMPINISEIL</sequence>
<dbReference type="RefSeq" id="XP_018449013.1">
    <property type="nucleotide sequence ID" value="XM_018593511.2"/>
</dbReference>
<dbReference type="GeneID" id="108820551"/>
<dbReference type="KEGG" id="rsz:108820551"/>
<evidence type="ECO:0000313" key="1">
    <source>
        <dbReference type="Proteomes" id="UP000504610"/>
    </source>
</evidence>
<dbReference type="AlphaFoldDB" id="A0A6J0KN41"/>
<proteinExistence type="predicted"/>
<dbReference type="Proteomes" id="UP000504610">
    <property type="component" value="Unplaced"/>
</dbReference>
<dbReference type="OrthoDB" id="547098at2759"/>
<name>A0A6J0KN41_RAPSA</name>